<dbReference type="AlphaFoldDB" id="A0A1P8WET4"/>
<dbReference type="OrthoDB" id="6183686at2"/>
<dbReference type="STRING" id="1891926.Fuma_02174"/>
<gene>
    <name evidence="1" type="ORF">Fuma_02174</name>
</gene>
<protein>
    <recommendedName>
        <fullName evidence="3">DUF4432 domain-containing protein</fullName>
    </recommendedName>
</protein>
<dbReference type="Pfam" id="PF14486">
    <property type="entry name" value="DUF4432"/>
    <property type="match status" value="1"/>
</dbReference>
<evidence type="ECO:0000313" key="2">
    <source>
        <dbReference type="Proteomes" id="UP000187735"/>
    </source>
</evidence>
<sequence>MATSSTLINTTLINTTLINTTLINTADGIHQDGLLLDHQSTKLDQFGDQWSVGLRRLRGGLSDGVDVVWLDNGCSRIAVLPTRGMGVWKAEVADLPLGWKSPVERPVHPAFVDPMRRGGIGWLDGFNELVCRCGLGWHGAPGTDIVKDDAGNVVSEQFLSLHGRIANLAAHDVRVEIDDDGAISVIGVIDEASVFGGKLRLTSTLRTHIGSNTFEIIDGVQNLSSAAAEVEMLYHCNIGRPFLGEGAAVHTAAEEVAPRDSRAAEDVDSWATYRGPEAGYAEQVYFTKPISDDDGRGLAVLKSPTGSEAVSVRFDTNTLPWLAVWKNTQAEEDGYCTGIEPASSFPNLKTFERSKGRVINLDSQADVTFRLAISVANDADDVAKLVQEVDTLQQRQPVSLSREPNPDWSA</sequence>
<dbReference type="RefSeq" id="WP_158520940.1">
    <property type="nucleotide sequence ID" value="NZ_CP017641.1"/>
</dbReference>
<dbReference type="EMBL" id="CP017641">
    <property type="protein sequence ID" value="APZ92563.1"/>
    <property type="molecule type" value="Genomic_DNA"/>
</dbReference>
<dbReference type="InterPro" id="IPR014718">
    <property type="entry name" value="GH-type_carb-bd"/>
</dbReference>
<dbReference type="Proteomes" id="UP000187735">
    <property type="component" value="Chromosome"/>
</dbReference>
<name>A0A1P8WET4_9PLAN</name>
<proteinExistence type="predicted"/>
<evidence type="ECO:0000313" key="1">
    <source>
        <dbReference type="EMBL" id="APZ92563.1"/>
    </source>
</evidence>
<accession>A0A1P8WET4</accession>
<organism evidence="1 2">
    <name type="scientific">Fuerstiella marisgermanici</name>
    <dbReference type="NCBI Taxonomy" id="1891926"/>
    <lineage>
        <taxon>Bacteria</taxon>
        <taxon>Pseudomonadati</taxon>
        <taxon>Planctomycetota</taxon>
        <taxon>Planctomycetia</taxon>
        <taxon>Planctomycetales</taxon>
        <taxon>Planctomycetaceae</taxon>
        <taxon>Fuerstiella</taxon>
    </lineage>
</organism>
<dbReference type="CDD" id="cd09023">
    <property type="entry name" value="Aldose_epim_Ec_c4013"/>
    <property type="match status" value="1"/>
</dbReference>
<keyword evidence="2" id="KW-1185">Reference proteome</keyword>
<dbReference type="Gene3D" id="2.70.98.10">
    <property type="match status" value="1"/>
</dbReference>
<evidence type="ECO:0008006" key="3">
    <source>
        <dbReference type="Google" id="ProtNLM"/>
    </source>
</evidence>
<dbReference type="KEGG" id="fmr:Fuma_02174"/>
<reference evidence="1 2" key="1">
    <citation type="journal article" date="2016" name="Front. Microbiol.">
        <title>Fuerstia marisgermanicae gen. nov., sp. nov., an Unusual Member of the Phylum Planctomycetes from the German Wadden Sea.</title>
        <authorList>
            <person name="Kohn T."/>
            <person name="Heuer A."/>
            <person name="Jogler M."/>
            <person name="Vollmers J."/>
            <person name="Boedeker C."/>
            <person name="Bunk B."/>
            <person name="Rast P."/>
            <person name="Borchert D."/>
            <person name="Glockner I."/>
            <person name="Freese H.M."/>
            <person name="Klenk H.P."/>
            <person name="Overmann J."/>
            <person name="Kaster A.K."/>
            <person name="Rohde M."/>
            <person name="Wiegand S."/>
            <person name="Jogler C."/>
        </authorList>
    </citation>
    <scope>NUCLEOTIDE SEQUENCE [LARGE SCALE GENOMIC DNA]</scope>
    <source>
        <strain evidence="1 2">NH11</strain>
    </source>
</reference>
<dbReference type="InterPro" id="IPR027839">
    <property type="entry name" value="DUF4432"/>
</dbReference>
<dbReference type="GO" id="GO:0030246">
    <property type="term" value="F:carbohydrate binding"/>
    <property type="evidence" value="ECO:0007669"/>
    <property type="project" value="InterPro"/>
</dbReference>